<dbReference type="InterPro" id="IPR051797">
    <property type="entry name" value="TrmB-like"/>
</dbReference>
<organism evidence="3 4">
    <name type="scientific">Actinomadura harenae</name>
    <dbReference type="NCBI Taxonomy" id="2483351"/>
    <lineage>
        <taxon>Bacteria</taxon>
        <taxon>Bacillati</taxon>
        <taxon>Actinomycetota</taxon>
        <taxon>Actinomycetes</taxon>
        <taxon>Streptosporangiales</taxon>
        <taxon>Thermomonosporaceae</taxon>
        <taxon>Actinomadura</taxon>
    </lineage>
</organism>
<keyword evidence="1" id="KW-0175">Coiled coil</keyword>
<feature type="coiled-coil region" evidence="1">
    <location>
        <begin position="96"/>
        <end position="130"/>
    </location>
</feature>
<dbReference type="Gene3D" id="1.10.10.10">
    <property type="entry name" value="Winged helix-like DNA-binding domain superfamily/Winged helix DNA-binding domain"/>
    <property type="match status" value="2"/>
</dbReference>
<reference evidence="3 4" key="1">
    <citation type="submission" date="2018-10" db="EMBL/GenBank/DDBJ databases">
        <title>Isolation from soil.</title>
        <authorList>
            <person name="Hu J."/>
        </authorList>
    </citation>
    <scope>NUCLEOTIDE SEQUENCE [LARGE SCALE GENOMIC DNA]</scope>
    <source>
        <strain evidence="3 4">NEAU-Ht49</strain>
    </source>
</reference>
<dbReference type="Proteomes" id="UP000282674">
    <property type="component" value="Unassembled WGS sequence"/>
</dbReference>
<protein>
    <recommendedName>
        <fullName evidence="2">HTH luxR-type domain-containing protein</fullName>
    </recommendedName>
</protein>
<dbReference type="OrthoDB" id="3369460at2"/>
<name>A0A3M2LN48_9ACTN</name>
<evidence type="ECO:0000256" key="1">
    <source>
        <dbReference type="SAM" id="Coils"/>
    </source>
</evidence>
<evidence type="ECO:0000313" key="3">
    <source>
        <dbReference type="EMBL" id="RMI36198.1"/>
    </source>
</evidence>
<dbReference type="Pfam" id="PF13384">
    <property type="entry name" value="HTH_23"/>
    <property type="match status" value="1"/>
</dbReference>
<dbReference type="PANTHER" id="PTHR34293:SF1">
    <property type="entry name" value="HTH-TYPE TRANSCRIPTIONAL REGULATOR TRMBL2"/>
    <property type="match status" value="1"/>
</dbReference>
<feature type="domain" description="HTH luxR-type" evidence="2">
    <location>
        <begin position="294"/>
        <end position="351"/>
    </location>
</feature>
<dbReference type="InterPro" id="IPR016032">
    <property type="entry name" value="Sig_transdc_resp-reg_C-effctor"/>
</dbReference>
<sequence length="362" mass="38391">MAVSCHGVFPSSRPSEVWRGHASAGCHAGRVFGLTPDETSAYRELIAVPSASAAELAGRLRLAVAETRALLTTLERRGLASHDSQDLARFVAAPPAAALGALLAEQRIEIKRAELQIDALQEVYQAASARRGISGLLDVVQGQRQVAERFRLLQMGAEREVLAFVKAPATAVSARENTAAEQAALARGVRYRVVAERAALEEQGGIQAALATIPEGERMRLVGEVPLKLIIVDRRAAFLPIVATPGPDGAGAVVVHESALLDALLALFEAEWMRATPIRTPGHGQDDPAAARNGTPLDETDARLLELLLAGYTDDAVAKQLGISLRTVQRRISGLMGLAGVQTRMQLGWHAATQGWLGLASG</sequence>
<evidence type="ECO:0000259" key="2">
    <source>
        <dbReference type="SMART" id="SM00421"/>
    </source>
</evidence>
<dbReference type="EMBL" id="RFFG01000145">
    <property type="protein sequence ID" value="RMI36198.1"/>
    <property type="molecule type" value="Genomic_DNA"/>
</dbReference>
<dbReference type="GO" id="GO:0006355">
    <property type="term" value="P:regulation of DNA-templated transcription"/>
    <property type="evidence" value="ECO:0007669"/>
    <property type="project" value="InterPro"/>
</dbReference>
<dbReference type="InterPro" id="IPR036388">
    <property type="entry name" value="WH-like_DNA-bd_sf"/>
</dbReference>
<accession>A0A3M2LN48</accession>
<gene>
    <name evidence="3" type="ORF">EBO15_39260</name>
</gene>
<keyword evidence="4" id="KW-1185">Reference proteome</keyword>
<proteinExistence type="predicted"/>
<dbReference type="PANTHER" id="PTHR34293">
    <property type="entry name" value="HTH-TYPE TRANSCRIPTIONAL REGULATOR TRMBL2"/>
    <property type="match status" value="1"/>
</dbReference>
<dbReference type="SMART" id="SM00421">
    <property type="entry name" value="HTH_LUXR"/>
    <property type="match status" value="1"/>
</dbReference>
<evidence type="ECO:0000313" key="4">
    <source>
        <dbReference type="Proteomes" id="UP000282674"/>
    </source>
</evidence>
<dbReference type="GO" id="GO:0003677">
    <property type="term" value="F:DNA binding"/>
    <property type="evidence" value="ECO:0007669"/>
    <property type="project" value="InterPro"/>
</dbReference>
<dbReference type="InterPro" id="IPR000792">
    <property type="entry name" value="Tscrpt_reg_LuxR_C"/>
</dbReference>
<dbReference type="SUPFAM" id="SSF46894">
    <property type="entry name" value="C-terminal effector domain of the bipartite response regulators"/>
    <property type="match status" value="1"/>
</dbReference>
<dbReference type="AlphaFoldDB" id="A0A3M2LN48"/>
<comment type="caution">
    <text evidence="3">The sequence shown here is derived from an EMBL/GenBank/DDBJ whole genome shotgun (WGS) entry which is preliminary data.</text>
</comment>